<dbReference type="Gene3D" id="2.40.10.270">
    <property type="entry name" value="Bacteriophage SPP1 head-tail adaptor protein"/>
    <property type="match status" value="1"/>
</dbReference>
<dbReference type="InterPro" id="IPR038666">
    <property type="entry name" value="SSP1_head-tail_sf"/>
</dbReference>
<gene>
    <name evidence="1" type="ORF">E0Y62_07470</name>
</gene>
<evidence type="ECO:0000313" key="1">
    <source>
        <dbReference type="EMBL" id="TCJ05047.1"/>
    </source>
</evidence>
<organism evidence="1 2">
    <name type="scientific">Cytobacillus praedii</name>
    <dbReference type="NCBI Taxonomy" id="1742358"/>
    <lineage>
        <taxon>Bacteria</taxon>
        <taxon>Bacillati</taxon>
        <taxon>Bacillota</taxon>
        <taxon>Bacilli</taxon>
        <taxon>Bacillales</taxon>
        <taxon>Bacillaceae</taxon>
        <taxon>Cytobacillus</taxon>
    </lineage>
</organism>
<reference evidence="1 2" key="1">
    <citation type="submission" date="2019-03" db="EMBL/GenBank/DDBJ databases">
        <authorList>
            <person name="Jensen L."/>
            <person name="Storgaard J."/>
            <person name="Sulaj E."/>
            <person name="Schramm A."/>
            <person name="Marshall I.P.G."/>
        </authorList>
    </citation>
    <scope>NUCLEOTIDE SEQUENCE [LARGE SCALE GENOMIC DNA]</scope>
    <source>
        <strain evidence="1 2">2017H2G3</strain>
    </source>
</reference>
<dbReference type="EMBL" id="SJTH01000006">
    <property type="protein sequence ID" value="TCJ05047.1"/>
    <property type="molecule type" value="Genomic_DNA"/>
</dbReference>
<sequence>MRFDSVIYLISTVEDTNSMGDPIDVLPRRREVFAKKDSVRRSEFYQAAATGFKPEITFVTWNQQYEGEEKLEYDGKVYSIIRTYQKNDKEIELVCSRLVNEVS</sequence>
<evidence type="ECO:0000313" key="2">
    <source>
        <dbReference type="Proteomes" id="UP000293846"/>
    </source>
</evidence>
<evidence type="ECO:0008006" key="3">
    <source>
        <dbReference type="Google" id="ProtNLM"/>
    </source>
</evidence>
<dbReference type="NCBIfam" id="TIGR01563">
    <property type="entry name" value="gp16_SPP1"/>
    <property type="match status" value="1"/>
</dbReference>
<dbReference type="OrthoDB" id="2051942at2"/>
<accession>A0A4R1B4M8</accession>
<dbReference type="RefSeq" id="WP_131236527.1">
    <property type="nucleotide sequence ID" value="NZ_SJTH01000006.1"/>
</dbReference>
<dbReference type="InterPro" id="IPR008767">
    <property type="entry name" value="Phage_SPP1_head-tail_adaptor"/>
</dbReference>
<protein>
    <recommendedName>
        <fullName evidence="3">Head-tail adaptor protein</fullName>
    </recommendedName>
</protein>
<proteinExistence type="predicted"/>
<dbReference type="Proteomes" id="UP000293846">
    <property type="component" value="Unassembled WGS sequence"/>
</dbReference>
<keyword evidence="2" id="KW-1185">Reference proteome</keyword>
<dbReference type="AlphaFoldDB" id="A0A4R1B4M8"/>
<comment type="caution">
    <text evidence="1">The sequence shown here is derived from an EMBL/GenBank/DDBJ whole genome shotgun (WGS) entry which is preliminary data.</text>
</comment>
<name>A0A4R1B4M8_9BACI</name>